<evidence type="ECO:0000259" key="2">
    <source>
        <dbReference type="Pfam" id="PF09098"/>
    </source>
</evidence>
<dbReference type="RefSeq" id="WP_271887400.1">
    <property type="nucleotide sequence ID" value="NZ_JAQBIE010000002.1"/>
</dbReference>
<dbReference type="SUPFAM" id="SSF46626">
    <property type="entry name" value="Cytochrome c"/>
    <property type="match status" value="2"/>
</dbReference>
<dbReference type="Pfam" id="PF14930">
    <property type="entry name" value="Qn_am_d_aII"/>
    <property type="match status" value="1"/>
</dbReference>
<dbReference type="InterPro" id="IPR015183">
    <property type="entry name" value="QH-AmDH_asu_dom_III"/>
</dbReference>
<keyword evidence="7" id="KW-1185">Reference proteome</keyword>
<protein>
    <submittedName>
        <fullName evidence="6">Quinohemoprotein amine dehydrogenase subunit alpha</fullName>
    </submittedName>
</protein>
<dbReference type="SUPFAM" id="SSF81296">
    <property type="entry name" value="E set domains"/>
    <property type="match status" value="2"/>
</dbReference>
<dbReference type="Gene3D" id="2.40.128.120">
    <property type="entry name" value="Quinohemoprotein amine dehydrogenase alpha subunit, domain 2"/>
    <property type="match status" value="1"/>
</dbReference>
<keyword evidence="1" id="KW-0732">Signal</keyword>
<dbReference type="Proteomes" id="UP001165641">
    <property type="component" value="Unassembled WGS sequence"/>
</dbReference>
<dbReference type="InterPro" id="IPR015182">
    <property type="entry name" value="QH-AmDH_asu_heme-bd_dom"/>
</dbReference>
<evidence type="ECO:0000259" key="5">
    <source>
        <dbReference type="Pfam" id="PF14930"/>
    </source>
</evidence>
<proteinExistence type="predicted"/>
<dbReference type="InterPro" id="IPR036718">
    <property type="entry name" value="H-AmDH_asu_dom2_sf"/>
</dbReference>
<dbReference type="NCBIfam" id="TIGR03908">
    <property type="entry name" value="QH_alpha"/>
    <property type="match status" value="1"/>
</dbReference>
<dbReference type="SUPFAM" id="SSF69298">
    <property type="entry name" value="Quinohemoprotein amine dehydrogenase A chain, domain 3"/>
    <property type="match status" value="1"/>
</dbReference>
<dbReference type="Pfam" id="PF09098">
    <property type="entry name" value="Dehyd-heme_bind"/>
    <property type="match status" value="1"/>
</dbReference>
<evidence type="ECO:0000313" key="7">
    <source>
        <dbReference type="Proteomes" id="UP001165641"/>
    </source>
</evidence>
<dbReference type="InterPro" id="IPR014756">
    <property type="entry name" value="Ig_E-set"/>
</dbReference>
<dbReference type="EMBL" id="JAQBIE010000002">
    <property type="protein sequence ID" value="MDB6176264.1"/>
    <property type="molecule type" value="Genomic_DNA"/>
</dbReference>
<dbReference type="Pfam" id="PF09099">
    <property type="entry name" value="Qn_am_d_aIII"/>
    <property type="match status" value="1"/>
</dbReference>
<evidence type="ECO:0000256" key="1">
    <source>
        <dbReference type="SAM" id="SignalP"/>
    </source>
</evidence>
<reference evidence="6" key="1">
    <citation type="submission" date="2022-12" db="EMBL/GenBank/DDBJ databases">
        <title>Paracoccus onchidii sp. nov., isolated from a marine invertebrate from the South China Sea.</title>
        <authorList>
            <person name="Xu S."/>
            <person name="Liu Z."/>
            <person name="Xu Y."/>
        </authorList>
    </citation>
    <scope>NUCLEOTIDE SEQUENCE</scope>
    <source>
        <strain evidence="6">Z330</strain>
    </source>
</reference>
<dbReference type="InterPro" id="IPR036909">
    <property type="entry name" value="Cyt_c-like_dom_sf"/>
</dbReference>
<sequence length="516" mass="55427">MKPLIRSALVTSCAFGALSLALPAFAVTGEEVLENTCAACHAATEDGGYERISAVRKTPEGWDMTVTRMIRNHDVYLEDDERLAIVRHLADTRGLTLEETSDRRYILEREPVAFDAGPDDLMTQTCGRCHSYARVALQRRSPQDWEHLINFHLGQFPTLEYQALARDRDWWGIAKAEIIPFLAKTYPLGEAPAAFSGDASGDYVLAGRQPGRGDYTGMLRLQAADGDYAVTMTLDFADGSQTFEGTGRILGAGEWRATLTDGTTSIRQVFAIAEDGAISGRWYETDRDMIGGRIAALPEDGATQVIAATPRRVRIGEETKIRVAGVGLGDDLTLPEGVTATTESSDSGVMVLSVQAQTAPGPFSLLVGKQQVDLVAYDQPDRITIVPEMAMARIGGGGGPIPKAPAQFEAMGWLNGPDGQAATEDDIALGAFDAQWAVDNFDEAAAAMEDAKFAGQIDETGLFVPADAGPNPERPMMTNNAGNLKVIATVEAGDTPLTAEAHLYATVQRFVDAPIR</sequence>
<dbReference type="InterPro" id="IPR009111">
    <property type="entry name" value="QH-AmDH_asu_dom2"/>
</dbReference>
<dbReference type="Gene3D" id="1.10.760.10">
    <property type="entry name" value="Cytochrome c-like domain"/>
    <property type="match status" value="1"/>
</dbReference>
<feature type="domain" description="Quinohemoprotein amine dehydrogenase alpha subunit haem binding" evidence="2">
    <location>
        <begin position="28"/>
        <end position="191"/>
    </location>
</feature>
<organism evidence="6 7">
    <name type="scientific">Paracoccus onchidii</name>
    <dbReference type="NCBI Taxonomy" id="3017813"/>
    <lineage>
        <taxon>Bacteria</taxon>
        <taxon>Pseudomonadati</taxon>
        <taxon>Pseudomonadota</taxon>
        <taxon>Alphaproteobacteria</taxon>
        <taxon>Rhodobacterales</taxon>
        <taxon>Paracoccaceae</taxon>
        <taxon>Paracoccus</taxon>
    </lineage>
</organism>
<feature type="signal peptide" evidence="1">
    <location>
        <begin position="1"/>
        <end position="26"/>
    </location>
</feature>
<dbReference type="Gene3D" id="2.60.40.10">
    <property type="entry name" value="Immunoglobulins"/>
    <property type="match status" value="2"/>
</dbReference>
<gene>
    <name evidence="6" type="primary">peaA</name>
    <name evidence="6" type="ORF">PAF17_01945</name>
</gene>
<feature type="domain" description="Quinohemoprotein amine dehydrogenase alpha subunit" evidence="3">
    <location>
        <begin position="302"/>
        <end position="378"/>
    </location>
</feature>
<feature type="chain" id="PRO_5047412367" evidence="1">
    <location>
        <begin position="27"/>
        <end position="516"/>
    </location>
</feature>
<dbReference type="InterPro" id="IPR023887">
    <property type="entry name" value="QH-AmDH_asu"/>
</dbReference>
<evidence type="ECO:0000313" key="6">
    <source>
        <dbReference type="EMBL" id="MDB6176264.1"/>
    </source>
</evidence>
<evidence type="ECO:0000259" key="3">
    <source>
        <dbReference type="Pfam" id="PF09099"/>
    </source>
</evidence>
<name>A0ABT4ZA89_9RHOB</name>
<evidence type="ECO:0000259" key="4">
    <source>
        <dbReference type="Pfam" id="PF09100"/>
    </source>
</evidence>
<dbReference type="InterPro" id="IPR013783">
    <property type="entry name" value="Ig-like_fold"/>
</dbReference>
<dbReference type="Pfam" id="PF09100">
    <property type="entry name" value="Qn_am_d_aIV"/>
    <property type="match status" value="1"/>
</dbReference>
<feature type="domain" description="Quinohemoprotein amine dehydrogenase alpha subunit" evidence="4">
    <location>
        <begin position="383"/>
        <end position="515"/>
    </location>
</feature>
<comment type="caution">
    <text evidence="6">The sequence shown here is derived from an EMBL/GenBank/DDBJ whole genome shotgun (WGS) entry which is preliminary data.</text>
</comment>
<dbReference type="InterPro" id="IPR015184">
    <property type="entry name" value="QH-AmDH_asu_dom_IV"/>
</dbReference>
<feature type="domain" description="Quinohemoprotein amine dehydrogenase alpha subunit" evidence="5">
    <location>
        <begin position="200"/>
        <end position="296"/>
    </location>
</feature>
<accession>A0ABT4ZA89</accession>